<feature type="domain" description="FYVE zinc finger" evidence="5">
    <location>
        <begin position="487"/>
        <end position="550"/>
    </location>
</feature>
<dbReference type="InterPro" id="IPR013083">
    <property type="entry name" value="Znf_RING/FYVE/PHD"/>
</dbReference>
<dbReference type="InterPro" id="IPR000306">
    <property type="entry name" value="Znf_FYVE"/>
</dbReference>
<evidence type="ECO:0000256" key="2">
    <source>
        <dbReference type="ARBA" id="ARBA00022771"/>
    </source>
</evidence>
<evidence type="ECO:0000313" key="7">
    <source>
        <dbReference type="Proteomes" id="UP000694569"/>
    </source>
</evidence>
<sequence length="599" mass="67873">MSSIYYTNIRNAPHCSMGVHNAVSSVHGKMWLKENLLKSDPRLMAKFFHVDEEVGAIIHEMHCMEMHHDAGSYMILLSHLHNTQDSMLALIEQMLERVVPKKRRRRDYHWKFTDENLPGHMTAQLLFAAELMVGGTYIEVQEADGVTLRPVALELLHGVMELRNVLREQSLEDPGIYPEHVQRALVRYDHLCAEFEFRYTSLLLNVKTPEEVYEQQEVAVLFCETVYRALRKGYINQEMIDYYEPQLMITIPRLAITSGLLIYPDGPLGLHRPPEEMCELFSPFYGLLRKIKALLITLSEVELHSLESALCLSSNDPAAELSSEPESPIVLPSPSQSEGLTGPELSPLELFTNSEHCPENFQVVSCNVNMCQSAVLQLQVSPNMLDSGTIDDPESHKSSEKSTRDQNSASIVQCVMKRSIERHGPHARKPSYPDARSHYHSNEHLLHRLFVCISGVADQLQTNFAGELRIILKAVFDAVSSKQDEDETSPEWVPDGACIICTTCCAPFTLMRRRHHCRRCGNVSMQAFFFLNIVSPLSLNTSHNRICLYRFFAPAAPHTQLSCLTNPARSLFAFAPTATMCTAPIKTHLRRDQPNDKTF</sequence>
<evidence type="ECO:0000256" key="4">
    <source>
        <dbReference type="SAM" id="MobiDB-lite"/>
    </source>
</evidence>
<feature type="region of interest" description="Disordered" evidence="4">
    <location>
        <begin position="317"/>
        <end position="341"/>
    </location>
</feature>
<reference evidence="6" key="1">
    <citation type="submission" date="2025-08" db="UniProtKB">
        <authorList>
            <consortium name="Ensembl"/>
        </authorList>
    </citation>
    <scope>IDENTIFICATION</scope>
</reference>
<dbReference type="GO" id="GO:0031901">
    <property type="term" value="C:early endosome membrane"/>
    <property type="evidence" value="ECO:0007669"/>
    <property type="project" value="TreeGrafter"/>
</dbReference>
<evidence type="ECO:0000259" key="5">
    <source>
        <dbReference type="SMART" id="SM00064"/>
    </source>
</evidence>
<dbReference type="PANTHER" id="PTHR46465">
    <property type="entry name" value="LATERAL SIGNALING TARGET PROTEIN 2 HOMOLOG"/>
    <property type="match status" value="1"/>
</dbReference>
<dbReference type="Proteomes" id="UP000694569">
    <property type="component" value="Unplaced"/>
</dbReference>
<feature type="compositionally biased region" description="Basic and acidic residues" evidence="4">
    <location>
        <begin position="393"/>
        <end position="404"/>
    </location>
</feature>
<dbReference type="GeneTree" id="ENSGT00940000166092"/>
<dbReference type="Gene3D" id="3.30.40.10">
    <property type="entry name" value="Zinc/RING finger domain, C3HC4 (zinc finger)"/>
    <property type="match status" value="1"/>
</dbReference>
<dbReference type="OrthoDB" id="20035at2759"/>
<evidence type="ECO:0000313" key="6">
    <source>
        <dbReference type="Ensembl" id="ENSLLEP00000008482.1"/>
    </source>
</evidence>
<dbReference type="SMART" id="SM00064">
    <property type="entry name" value="FYVE"/>
    <property type="match status" value="1"/>
</dbReference>
<dbReference type="PANTHER" id="PTHR46465:SF4">
    <property type="entry name" value="FYVE-TYPE DOMAIN-CONTAINING PROTEIN"/>
    <property type="match status" value="1"/>
</dbReference>
<evidence type="ECO:0000256" key="1">
    <source>
        <dbReference type="ARBA" id="ARBA00022723"/>
    </source>
</evidence>
<protein>
    <recommendedName>
        <fullName evidence="5">FYVE zinc finger domain-containing protein</fullName>
    </recommendedName>
</protein>
<organism evidence="6 7">
    <name type="scientific">Leptobrachium leishanense</name>
    <name type="common">Leishan spiny toad</name>
    <dbReference type="NCBI Taxonomy" id="445787"/>
    <lineage>
        <taxon>Eukaryota</taxon>
        <taxon>Metazoa</taxon>
        <taxon>Chordata</taxon>
        <taxon>Craniata</taxon>
        <taxon>Vertebrata</taxon>
        <taxon>Euteleostomi</taxon>
        <taxon>Amphibia</taxon>
        <taxon>Batrachia</taxon>
        <taxon>Anura</taxon>
        <taxon>Pelobatoidea</taxon>
        <taxon>Megophryidae</taxon>
        <taxon>Leptobrachium</taxon>
    </lineage>
</organism>
<evidence type="ECO:0000256" key="3">
    <source>
        <dbReference type="ARBA" id="ARBA00022833"/>
    </source>
</evidence>
<dbReference type="InterPro" id="IPR051118">
    <property type="entry name" value="LST-2"/>
</dbReference>
<dbReference type="Pfam" id="PF01363">
    <property type="entry name" value="FYVE"/>
    <property type="match status" value="1"/>
</dbReference>
<dbReference type="GO" id="GO:0008270">
    <property type="term" value="F:zinc ion binding"/>
    <property type="evidence" value="ECO:0007669"/>
    <property type="project" value="UniProtKB-KW"/>
</dbReference>
<keyword evidence="3" id="KW-0862">Zinc</keyword>
<keyword evidence="7" id="KW-1185">Reference proteome</keyword>
<dbReference type="AlphaFoldDB" id="A0A8C5M8W4"/>
<accession>A0A8C5M8W4</accession>
<dbReference type="SUPFAM" id="SSF57903">
    <property type="entry name" value="FYVE/PHD zinc finger"/>
    <property type="match status" value="1"/>
</dbReference>
<keyword evidence="2" id="KW-0863">Zinc-finger</keyword>
<proteinExistence type="predicted"/>
<keyword evidence="1" id="KW-0479">Metal-binding</keyword>
<reference evidence="6" key="2">
    <citation type="submission" date="2025-09" db="UniProtKB">
        <authorList>
            <consortium name="Ensembl"/>
        </authorList>
    </citation>
    <scope>IDENTIFICATION</scope>
</reference>
<feature type="region of interest" description="Disordered" evidence="4">
    <location>
        <begin position="385"/>
        <end position="409"/>
    </location>
</feature>
<dbReference type="InterPro" id="IPR011011">
    <property type="entry name" value="Znf_FYVE_PHD"/>
</dbReference>
<dbReference type="Ensembl" id="ENSLLET00000008819.1">
    <property type="protein sequence ID" value="ENSLLEP00000008482.1"/>
    <property type="gene ID" value="ENSLLEG00000005274.1"/>
</dbReference>
<name>A0A8C5M8W4_9ANUR</name>